<gene>
    <name evidence="1" type="ORF">ACFOW6_02455</name>
</gene>
<dbReference type="Proteomes" id="UP001595799">
    <property type="component" value="Unassembled WGS sequence"/>
</dbReference>
<dbReference type="EMBL" id="JBHSCW010000001">
    <property type="protein sequence ID" value="MFC4350399.1"/>
    <property type="molecule type" value="Genomic_DNA"/>
</dbReference>
<dbReference type="PANTHER" id="PTHR37841">
    <property type="entry name" value="GLR2918 PROTEIN"/>
    <property type="match status" value="1"/>
</dbReference>
<name>A0ABV8UHF3_9PROT</name>
<dbReference type="InterPro" id="IPR032774">
    <property type="entry name" value="WG_beta_rep"/>
</dbReference>
<proteinExistence type="predicted"/>
<comment type="caution">
    <text evidence="1">The sequence shown here is derived from an EMBL/GenBank/DDBJ whole genome shotgun (WGS) entry which is preliminary data.</text>
</comment>
<evidence type="ECO:0000313" key="1">
    <source>
        <dbReference type="EMBL" id="MFC4350399.1"/>
    </source>
</evidence>
<dbReference type="PANTHER" id="PTHR37841:SF1">
    <property type="entry name" value="DUF3298 DOMAIN-CONTAINING PROTEIN"/>
    <property type="match status" value="1"/>
</dbReference>
<sequence>MLMTLPVLLSRSRGQVLSGAIVFTGLLLLSPAVAQGCGPATDSAQAAEEAALYPLHQEDLWGYVGREGQWQIAPQWRQARPFSQGRAAVETEDGWGIIDRSGSYVAAPGARDADSVRIDGADYHLPPFKPYSEGCSAATPQDGVPHYLDLEGERWDPPGLEGYQVSDLGPFSEGLAWVRVIPESDSGDSRVGWIDEQGDMVIPPEFAHGGDFSKGWAPAALSDENWGYIDREGNLVFPRKFILSKASSYSDGLAAVTQGQDKGYKDQEDWALRELTEPDGTTRAFDDIESFHEGRAAVKPERAPQRIVWIDSEGQVAVDPERNGRLSICDPERMPRYRQGLLPLVVARGGNVCGQPLELSWDDSRDPRGLSATPPGVKRFPKAKLVYLDRTGKVVIDSTDCRPEPGAAPLSATTEDGDLAPSAYDMTLEGHATGSVAPQRADSPCNLSRYTASGLNAEGPWQLRLEGTATWKDHPVHASLSFNLPTGLEEGEHVIQGGFADDALRANLWLSPIGAAPSAERPDSYHSVEGGTLELTRFDREAMSGRFAMTLAASDTPENTIELSGRFREIPYSYAPEVVVSEATGSFAEMAEAMERPAAQILSPGKAEIAEGELRVQLGRWGPQLLLRFPEDQADGPFQAGPEQPVKASFADNSILAKGALERRDGKLFGSFEVDITEQSQIEGTGMIRGRFDHLPIVASE</sequence>
<accession>A0ABV8UHF3</accession>
<keyword evidence="2" id="KW-1185">Reference proteome</keyword>
<organism evidence="1 2">
    <name type="scientific">Fodinicurvata halophila</name>
    <dbReference type="NCBI Taxonomy" id="1419723"/>
    <lineage>
        <taxon>Bacteria</taxon>
        <taxon>Pseudomonadati</taxon>
        <taxon>Pseudomonadota</taxon>
        <taxon>Alphaproteobacteria</taxon>
        <taxon>Rhodospirillales</taxon>
        <taxon>Rhodovibrionaceae</taxon>
        <taxon>Fodinicurvata</taxon>
    </lineage>
</organism>
<dbReference type="RefSeq" id="WP_382420737.1">
    <property type="nucleotide sequence ID" value="NZ_JBHSCW010000001.1"/>
</dbReference>
<evidence type="ECO:0000313" key="2">
    <source>
        <dbReference type="Proteomes" id="UP001595799"/>
    </source>
</evidence>
<dbReference type="Pfam" id="PF14903">
    <property type="entry name" value="WG_beta_rep"/>
    <property type="match status" value="3"/>
</dbReference>
<protein>
    <submittedName>
        <fullName evidence="1">WG repeat-containing protein</fullName>
    </submittedName>
</protein>
<reference evidence="2" key="1">
    <citation type="journal article" date="2019" name="Int. J. Syst. Evol. Microbiol.">
        <title>The Global Catalogue of Microorganisms (GCM) 10K type strain sequencing project: providing services to taxonomists for standard genome sequencing and annotation.</title>
        <authorList>
            <consortium name="The Broad Institute Genomics Platform"/>
            <consortium name="The Broad Institute Genome Sequencing Center for Infectious Disease"/>
            <person name="Wu L."/>
            <person name="Ma J."/>
        </authorList>
    </citation>
    <scope>NUCLEOTIDE SEQUENCE [LARGE SCALE GENOMIC DNA]</scope>
    <source>
        <strain evidence="2">CECT 8472</strain>
    </source>
</reference>